<gene>
    <name evidence="2" type="ORF">D3A95_12155</name>
</gene>
<dbReference type="InterPro" id="IPR007165">
    <property type="entry name" value="Phage_holin_4_2"/>
</dbReference>
<reference evidence="3" key="1">
    <citation type="submission" date="2018-09" db="EMBL/GenBank/DDBJ databases">
        <title>Complete genome sequence of thermophilic cyanobacteria strain Thermosynechococcus elongatus PKUAC-SCTE542.</title>
        <authorList>
            <person name="Liang Y."/>
            <person name="Tang J."/>
            <person name="Daroch M."/>
        </authorList>
    </citation>
    <scope>NUCLEOTIDE SEQUENCE [LARGE SCALE GENOMIC DNA]</scope>
    <source>
        <strain evidence="3">E542</strain>
    </source>
</reference>
<name>A0A7D6JJE6_9CYAN</name>
<dbReference type="Proteomes" id="UP000261812">
    <property type="component" value="Chromosome"/>
</dbReference>
<keyword evidence="1" id="KW-0812">Transmembrane</keyword>
<keyword evidence="3" id="KW-1185">Reference proteome</keyword>
<dbReference type="KEGG" id="tsq:D3A95_12155"/>
<evidence type="ECO:0000256" key="1">
    <source>
        <dbReference type="SAM" id="Phobius"/>
    </source>
</evidence>
<evidence type="ECO:0000313" key="2">
    <source>
        <dbReference type="EMBL" id="QLL29538.1"/>
    </source>
</evidence>
<feature type="transmembrane region" description="Helical" evidence="1">
    <location>
        <begin position="6"/>
        <end position="26"/>
    </location>
</feature>
<sequence>MWGLLITWIVTSISLFIVSRLSFLGVEIDKFTTALWSAIVFGLLNATLGAILKFLAFPFIFLTFGLVALIINAAIFALAAALVDGFRLRNGFWSALFGSIALSIVNWACFSLLAQAGLL</sequence>
<protein>
    <submittedName>
        <fullName evidence="2">Phage holin family protein</fullName>
    </submittedName>
</protein>
<proteinExistence type="predicted"/>
<organism evidence="2 3">
    <name type="scientific">Thermosynechococcus sichuanensis E542</name>
    <dbReference type="NCBI Taxonomy" id="2016101"/>
    <lineage>
        <taxon>Bacteria</taxon>
        <taxon>Bacillati</taxon>
        <taxon>Cyanobacteriota</taxon>
        <taxon>Cyanophyceae</taxon>
        <taxon>Acaryochloridales</taxon>
        <taxon>Thermosynechococcaceae</taxon>
        <taxon>Thermosynechococcus</taxon>
        <taxon>Thermosynechococcus sichuanensis</taxon>
    </lineage>
</organism>
<dbReference type="EMBL" id="CP032152">
    <property type="protein sequence ID" value="QLL29538.1"/>
    <property type="molecule type" value="Genomic_DNA"/>
</dbReference>
<feature type="transmembrane region" description="Helical" evidence="1">
    <location>
        <begin position="58"/>
        <end position="83"/>
    </location>
</feature>
<keyword evidence="1" id="KW-0472">Membrane</keyword>
<evidence type="ECO:0000313" key="3">
    <source>
        <dbReference type="Proteomes" id="UP000261812"/>
    </source>
</evidence>
<keyword evidence="1" id="KW-1133">Transmembrane helix</keyword>
<dbReference type="PANTHER" id="PTHR37309">
    <property type="entry name" value="SLR0284 PROTEIN"/>
    <property type="match status" value="1"/>
</dbReference>
<accession>A0A7D6JJE6</accession>
<dbReference type="RefSeq" id="WP_181495224.1">
    <property type="nucleotide sequence ID" value="NZ_CP032152.1"/>
</dbReference>
<dbReference type="AlphaFoldDB" id="A0A7D6JJE6"/>
<feature type="transmembrane region" description="Helical" evidence="1">
    <location>
        <begin position="95"/>
        <end position="118"/>
    </location>
</feature>
<dbReference type="Pfam" id="PF04020">
    <property type="entry name" value="Phage_holin_4_2"/>
    <property type="match status" value="1"/>
</dbReference>
<feature type="transmembrane region" description="Helical" evidence="1">
    <location>
        <begin position="33"/>
        <end position="52"/>
    </location>
</feature>
<dbReference type="PANTHER" id="PTHR37309:SF1">
    <property type="entry name" value="SLR0284 PROTEIN"/>
    <property type="match status" value="1"/>
</dbReference>